<gene>
    <name evidence="2" type="ORF">MIN45_P0301</name>
</gene>
<keyword evidence="1" id="KW-0812">Transmembrane</keyword>
<dbReference type="RefSeq" id="WP_286292940.1">
    <property type="nucleotide sequence ID" value="NZ_AP024718.1"/>
</dbReference>
<dbReference type="KEGG" id="meiy:MIN45_P0301"/>
<feature type="transmembrane region" description="Helical" evidence="1">
    <location>
        <begin position="42"/>
        <end position="60"/>
    </location>
</feature>
<accession>A0AAU9C491</accession>
<evidence type="ECO:0000256" key="1">
    <source>
        <dbReference type="SAM" id="Phobius"/>
    </source>
</evidence>
<keyword evidence="1" id="KW-0472">Membrane</keyword>
<dbReference type="Proteomes" id="UP001321450">
    <property type="component" value="Chromosome"/>
</dbReference>
<evidence type="ECO:0000313" key="2">
    <source>
        <dbReference type="EMBL" id="BCX87934.1"/>
    </source>
</evidence>
<sequence length="207" mass="23830">MTRIQKQTLLYTLLTAIIFVGGYFFLRAAYHLAEPMPFTQEIVLVVLGTLATILITAILLNKQTEVELTKEQNIKFLELKSSIYMDLLHYLEGLFHQPQVTEDDVVRLQFLTHKLAISASPGVLQRFQQVLRIFAAAVRDHRFDHRERDDLHEALAELTIAIRRDLIGELDAESCISAQEIERRVRANNAATAETYDHYQNDYKTSK</sequence>
<protein>
    <submittedName>
        <fullName evidence="2">Uncharacterized protein</fullName>
    </submittedName>
</protein>
<evidence type="ECO:0000313" key="3">
    <source>
        <dbReference type="Proteomes" id="UP001321450"/>
    </source>
</evidence>
<keyword evidence="1" id="KW-1133">Transmembrane helix</keyword>
<dbReference type="EMBL" id="AP024718">
    <property type="protein sequence ID" value="BCX87934.1"/>
    <property type="molecule type" value="Genomic_DNA"/>
</dbReference>
<feature type="transmembrane region" description="Helical" evidence="1">
    <location>
        <begin position="9"/>
        <end position="30"/>
    </location>
</feature>
<dbReference type="AlphaFoldDB" id="A0AAU9C491"/>
<organism evidence="2 3">
    <name type="scientific">Methylomarinovum tepidoasis</name>
    <dbReference type="NCBI Taxonomy" id="2840183"/>
    <lineage>
        <taxon>Bacteria</taxon>
        <taxon>Pseudomonadati</taxon>
        <taxon>Pseudomonadota</taxon>
        <taxon>Gammaproteobacteria</taxon>
        <taxon>Methylococcales</taxon>
        <taxon>Methylothermaceae</taxon>
        <taxon>Methylomarinovum</taxon>
    </lineage>
</organism>
<proteinExistence type="predicted"/>
<keyword evidence="3" id="KW-1185">Reference proteome</keyword>
<reference evidence="3" key="1">
    <citation type="journal article" date="2024" name="Int. J. Syst. Evol. Microbiol.">
        <title>Methylomarinovum tepidoasis sp. nov., a moderately thermophilic methanotroph of the family Methylothermaceae isolated from a deep-sea hydrothermal field.</title>
        <authorList>
            <person name="Hirayama H."/>
            <person name="Takaki Y."/>
            <person name="Abe M."/>
            <person name="Miyazaki M."/>
            <person name="Uematsu K."/>
            <person name="Matsui Y."/>
            <person name="Takai K."/>
        </authorList>
    </citation>
    <scope>NUCLEOTIDE SEQUENCE [LARGE SCALE GENOMIC DNA]</scope>
    <source>
        <strain evidence="3">IN45</strain>
    </source>
</reference>
<name>A0AAU9C491_9GAMM</name>